<gene>
    <name evidence="1" type="ORF">PAECIP111893_00142</name>
</gene>
<name>A0ABM9BPI1_9BACL</name>
<dbReference type="EMBL" id="CAKMMF010000001">
    <property type="protein sequence ID" value="CAH1190059.1"/>
    <property type="molecule type" value="Genomic_DNA"/>
</dbReference>
<sequence length="650" mass="72250">MKKIGWIAISLIGAALIVWWLASIGTEEFSEAPSQMSQEIKEAVDGMTDYTVLVYMNGSDLESDYDEESGEYSGAATTDILEMTEGLTSDRVHLVLETGGTKGWANEQVSSEENQRWIVENGKLVLVESLGAKNMGASDTLTDFVTWGVENYPADKYALVFWNHGGGAVLGFGADELFDNDSLTLDEIEAGLSKAYEQSETQLELIGFDACLMATVETAYKLSPYGRYMIASEELEPGHGWNYQAIMTALSSESSMDGSQLGRIIADSYKLHAEEYEQDMSITLSVMDMSKMASVVQALENFVEEAHSDIAVNSKNFYSFANSRSRAEDYGSASAHGGTTDMVDLMALVRNVSDTYPASAQALESALKEAVVYNLNSVGRPAASGLSIYFPHKDKENFTENLKSYSTIGFSDIYTDFLHTYVERLQGNSAKVELVDNSDFTFSYNDNEDESAPYQVYVNPDDMERIEQIYAVVAMLVEGSDSEMLYLGYDHYVDVDWEKGILSDDFTGEWLMWDENFVTLDLISQGEDYIRYGIPVKLNGQEMDVLVHYDIESDQFEVLGAWKGISEETGMPDKNLIKLKQGDEIIPQFYYYDEATDEDGYIDGDPFTVGDGIDLAYGSLPDGSYLYGFSLTDYSGNETLTDFVEIVLEE</sequence>
<proteinExistence type="predicted"/>
<keyword evidence="2" id="KW-1185">Reference proteome</keyword>
<reference evidence="1" key="1">
    <citation type="submission" date="2022-01" db="EMBL/GenBank/DDBJ databases">
        <authorList>
            <person name="Criscuolo A."/>
        </authorList>
    </citation>
    <scope>NUCLEOTIDE SEQUENCE</scope>
    <source>
        <strain evidence="1">CIP111893</strain>
    </source>
</reference>
<evidence type="ECO:0000313" key="2">
    <source>
        <dbReference type="Proteomes" id="UP000838686"/>
    </source>
</evidence>
<dbReference type="RefSeq" id="WP_236338315.1">
    <property type="nucleotide sequence ID" value="NZ_CAKMMF010000001.1"/>
</dbReference>
<evidence type="ECO:0000313" key="1">
    <source>
        <dbReference type="EMBL" id="CAH1190059.1"/>
    </source>
</evidence>
<dbReference type="InterPro" id="IPR005077">
    <property type="entry name" value="Peptidase_C11"/>
</dbReference>
<evidence type="ECO:0008006" key="3">
    <source>
        <dbReference type="Google" id="ProtNLM"/>
    </source>
</evidence>
<comment type="caution">
    <text evidence="1">The sequence shown here is derived from an EMBL/GenBank/DDBJ whole genome shotgun (WGS) entry which is preliminary data.</text>
</comment>
<dbReference type="PANTHER" id="PTHR37835">
    <property type="entry name" value="ALPHA-CLOSTRIPAIN"/>
    <property type="match status" value="1"/>
</dbReference>
<dbReference type="Proteomes" id="UP000838686">
    <property type="component" value="Unassembled WGS sequence"/>
</dbReference>
<dbReference type="Pfam" id="PF03415">
    <property type="entry name" value="Peptidase_C11"/>
    <property type="match status" value="1"/>
</dbReference>
<dbReference type="PANTHER" id="PTHR37835:SF1">
    <property type="entry name" value="ALPHA-CLOSTRIPAIN"/>
    <property type="match status" value="1"/>
</dbReference>
<protein>
    <recommendedName>
        <fullName evidence="3">Peptidase C11 clostripain</fullName>
    </recommendedName>
</protein>
<accession>A0ABM9BPI1</accession>
<organism evidence="1 2">
    <name type="scientific">Paenibacillus plantiphilus</name>
    <dbReference type="NCBI Taxonomy" id="2905650"/>
    <lineage>
        <taxon>Bacteria</taxon>
        <taxon>Bacillati</taxon>
        <taxon>Bacillota</taxon>
        <taxon>Bacilli</taxon>
        <taxon>Bacillales</taxon>
        <taxon>Paenibacillaceae</taxon>
        <taxon>Paenibacillus</taxon>
    </lineage>
</organism>
<dbReference type="Gene3D" id="3.40.50.11970">
    <property type="match status" value="1"/>
</dbReference>